<name>A0A1W2DZV2_9SPHI</name>
<dbReference type="InterPro" id="IPR019734">
    <property type="entry name" value="TPR_rpt"/>
</dbReference>
<dbReference type="PROSITE" id="PS50005">
    <property type="entry name" value="TPR"/>
    <property type="match status" value="1"/>
</dbReference>
<reference evidence="6" key="1">
    <citation type="submission" date="2017-04" db="EMBL/GenBank/DDBJ databases">
        <authorList>
            <person name="Varghese N."/>
            <person name="Submissions S."/>
        </authorList>
    </citation>
    <scope>NUCLEOTIDE SEQUENCE [LARGE SCALE GENOMIC DNA]</scope>
    <source>
        <strain evidence="6">DSM 12126</strain>
    </source>
</reference>
<dbReference type="PROSITE" id="PS50293">
    <property type="entry name" value="TPR_REGION"/>
    <property type="match status" value="1"/>
</dbReference>
<dbReference type="InterPro" id="IPR003646">
    <property type="entry name" value="SH3-like_bac-type"/>
</dbReference>
<evidence type="ECO:0000256" key="1">
    <source>
        <dbReference type="PROSITE-ProRule" id="PRU00339"/>
    </source>
</evidence>
<dbReference type="AlphaFoldDB" id="A0A1W2DZV2"/>
<dbReference type="Pfam" id="PF08239">
    <property type="entry name" value="SH3_3"/>
    <property type="match status" value="1"/>
</dbReference>
<dbReference type="STRING" id="151894.SAMN04488524_4328"/>
<dbReference type="Proteomes" id="UP000192756">
    <property type="component" value="Unassembled WGS sequence"/>
</dbReference>
<proteinExistence type="predicted"/>
<keyword evidence="2" id="KW-0472">Membrane</keyword>
<keyword evidence="6" id="KW-1185">Reference proteome</keyword>
<dbReference type="Gene3D" id="2.30.30.40">
    <property type="entry name" value="SH3 Domains"/>
    <property type="match status" value="1"/>
</dbReference>
<evidence type="ECO:0000256" key="2">
    <source>
        <dbReference type="SAM" id="Phobius"/>
    </source>
</evidence>
<dbReference type="SMART" id="SM00028">
    <property type="entry name" value="TPR"/>
    <property type="match status" value="2"/>
</dbReference>
<dbReference type="Gene3D" id="1.25.40.10">
    <property type="entry name" value="Tetratricopeptide repeat domain"/>
    <property type="match status" value="1"/>
</dbReference>
<evidence type="ECO:0000259" key="4">
    <source>
        <dbReference type="PROSITE" id="PS51781"/>
    </source>
</evidence>
<evidence type="ECO:0000313" key="5">
    <source>
        <dbReference type="EMBL" id="SMD03020.1"/>
    </source>
</evidence>
<dbReference type="EMBL" id="FWXT01000004">
    <property type="protein sequence ID" value="SMD03020.1"/>
    <property type="molecule type" value="Genomic_DNA"/>
</dbReference>
<sequence>MRRQLKNAFYGWLLFLAMPLLSLANEQPEALLKKGNAAYAREQYKEALTAYEQVLDAGYESAALYFNMGNANYKLNEMPSAILNYEKALKLTPGDGDLRLNLKLANTKITDRIEQVPEFFLNSWWRGFIFFFSANALSVFNILCFFLGFALLIAYLFLIDVFRKKAAFYAGIVLLSLGLLSFVMASVQSAYMGKRQAIVFSGATDVKSGPDTKQKTLFVIHAGTKVDIRESSNDWINVELPDGNSGWIPSADVKEI</sequence>
<dbReference type="Pfam" id="PF13432">
    <property type="entry name" value="TPR_16"/>
    <property type="match status" value="1"/>
</dbReference>
<dbReference type="SUPFAM" id="SSF48452">
    <property type="entry name" value="TPR-like"/>
    <property type="match status" value="1"/>
</dbReference>
<feature type="signal peptide" evidence="3">
    <location>
        <begin position="1"/>
        <end position="24"/>
    </location>
</feature>
<accession>A0A1W2DZV2</accession>
<feature type="domain" description="SH3b" evidence="4">
    <location>
        <begin position="194"/>
        <end position="256"/>
    </location>
</feature>
<dbReference type="OrthoDB" id="9776208at2"/>
<evidence type="ECO:0000256" key="3">
    <source>
        <dbReference type="SAM" id="SignalP"/>
    </source>
</evidence>
<feature type="repeat" description="TPR" evidence="1">
    <location>
        <begin position="62"/>
        <end position="95"/>
    </location>
</feature>
<dbReference type="InterPro" id="IPR011990">
    <property type="entry name" value="TPR-like_helical_dom_sf"/>
</dbReference>
<keyword evidence="3" id="KW-0732">Signal</keyword>
<dbReference type="SMART" id="SM00287">
    <property type="entry name" value="SH3b"/>
    <property type="match status" value="1"/>
</dbReference>
<keyword evidence="2" id="KW-0812">Transmembrane</keyword>
<keyword evidence="2" id="KW-1133">Transmembrane helix</keyword>
<feature type="transmembrane region" description="Helical" evidence="2">
    <location>
        <begin position="128"/>
        <end position="159"/>
    </location>
</feature>
<evidence type="ECO:0000313" key="6">
    <source>
        <dbReference type="Proteomes" id="UP000192756"/>
    </source>
</evidence>
<feature type="transmembrane region" description="Helical" evidence="2">
    <location>
        <begin position="166"/>
        <end position="187"/>
    </location>
</feature>
<organism evidence="5 6">
    <name type="scientific">Pedobacter africanus</name>
    <dbReference type="NCBI Taxonomy" id="151894"/>
    <lineage>
        <taxon>Bacteria</taxon>
        <taxon>Pseudomonadati</taxon>
        <taxon>Bacteroidota</taxon>
        <taxon>Sphingobacteriia</taxon>
        <taxon>Sphingobacteriales</taxon>
        <taxon>Sphingobacteriaceae</taxon>
        <taxon>Pedobacter</taxon>
    </lineage>
</organism>
<gene>
    <name evidence="5" type="ORF">SAMN04488524_4328</name>
</gene>
<dbReference type="RefSeq" id="WP_084241118.1">
    <property type="nucleotide sequence ID" value="NZ_FWXT01000004.1"/>
</dbReference>
<feature type="chain" id="PRO_5012122362" evidence="3">
    <location>
        <begin position="25"/>
        <end position="256"/>
    </location>
</feature>
<dbReference type="PROSITE" id="PS51781">
    <property type="entry name" value="SH3B"/>
    <property type="match status" value="1"/>
</dbReference>
<keyword evidence="1" id="KW-0802">TPR repeat</keyword>
<protein>
    <submittedName>
        <fullName evidence="5">SH3 domain-containing protein</fullName>
    </submittedName>
</protein>